<dbReference type="Pfam" id="PF06439">
    <property type="entry name" value="3keto-disac_hyd"/>
    <property type="match status" value="1"/>
</dbReference>
<dbReference type="Gene3D" id="2.60.120.560">
    <property type="entry name" value="Exo-inulinase, domain 1"/>
    <property type="match status" value="1"/>
</dbReference>
<evidence type="ECO:0000259" key="1">
    <source>
        <dbReference type="Pfam" id="PF06439"/>
    </source>
</evidence>
<name>A0ABQ5W8E5_9HYPH</name>
<gene>
    <name evidence="2" type="ORF">GCM10010862_34220</name>
</gene>
<proteinExistence type="predicted"/>
<organism evidence="2 3">
    <name type="scientific">Devosia nitrariae</name>
    <dbReference type="NCBI Taxonomy" id="2071872"/>
    <lineage>
        <taxon>Bacteria</taxon>
        <taxon>Pseudomonadati</taxon>
        <taxon>Pseudomonadota</taxon>
        <taxon>Alphaproteobacteria</taxon>
        <taxon>Hyphomicrobiales</taxon>
        <taxon>Devosiaceae</taxon>
        <taxon>Devosia</taxon>
    </lineage>
</organism>
<dbReference type="EMBL" id="BSNS01000018">
    <property type="protein sequence ID" value="GLQ56163.1"/>
    <property type="molecule type" value="Genomic_DNA"/>
</dbReference>
<dbReference type="RefSeq" id="WP_284341579.1">
    <property type="nucleotide sequence ID" value="NZ_BSNS01000018.1"/>
</dbReference>
<dbReference type="InterPro" id="IPR010496">
    <property type="entry name" value="AL/BT2_dom"/>
</dbReference>
<evidence type="ECO:0000313" key="2">
    <source>
        <dbReference type="EMBL" id="GLQ56163.1"/>
    </source>
</evidence>
<feature type="domain" description="3-keto-alpha-glucoside-1,2-lyase/3-keto-2-hydroxy-glucal hydratase" evidence="1">
    <location>
        <begin position="66"/>
        <end position="229"/>
    </location>
</feature>
<comment type="caution">
    <text evidence="2">The sequence shown here is derived from an EMBL/GenBank/DDBJ whole genome shotgun (WGS) entry which is preliminary data.</text>
</comment>
<evidence type="ECO:0000313" key="3">
    <source>
        <dbReference type="Proteomes" id="UP001156691"/>
    </source>
</evidence>
<reference evidence="3" key="1">
    <citation type="journal article" date="2019" name="Int. J. Syst. Evol. Microbiol.">
        <title>The Global Catalogue of Microorganisms (GCM) 10K type strain sequencing project: providing services to taxonomists for standard genome sequencing and annotation.</title>
        <authorList>
            <consortium name="The Broad Institute Genomics Platform"/>
            <consortium name="The Broad Institute Genome Sequencing Center for Infectious Disease"/>
            <person name="Wu L."/>
            <person name="Ma J."/>
        </authorList>
    </citation>
    <scope>NUCLEOTIDE SEQUENCE [LARGE SCALE GENOMIC DNA]</scope>
    <source>
        <strain evidence="3">NBRC 112416</strain>
    </source>
</reference>
<accession>A0ABQ5W8E5</accession>
<protein>
    <recommendedName>
        <fullName evidence="1">3-keto-alpha-glucoside-1,2-lyase/3-keto-2-hydroxy-glucal hydratase domain-containing protein</fullName>
    </recommendedName>
</protein>
<dbReference type="Proteomes" id="UP001156691">
    <property type="component" value="Unassembled WGS sequence"/>
</dbReference>
<keyword evidence="3" id="KW-1185">Reference proteome</keyword>
<sequence>MTVFDDLTSFERITPSAGFPGWSELPYTFTYPPAWFADLERRGVDLAKLRTTQLDPPSQWSVDESTGILTCLGNGPHSWLRFDRPMRDFRAHVEWRFVKLERPALYNSGVFVRNDPARNIFTQIETGFDRRTAGFFFTKKFVEGNKTAVYGLRPAGENQYVPFDPFDPDIPNLINPAGEWNTYDIAVVGREAKLWTNQVHNSLFTCELDEGYFGLEAEMHHIEFRNIAISEHPR</sequence>